<dbReference type="Proteomes" id="UP000297472">
    <property type="component" value="Unassembled WGS sequence"/>
</dbReference>
<dbReference type="OrthoDB" id="9764804at2"/>
<evidence type="ECO:0000313" key="1">
    <source>
        <dbReference type="EMBL" id="TFD27535.1"/>
    </source>
</evidence>
<dbReference type="InterPro" id="IPR011049">
    <property type="entry name" value="Serralysin-like_metalloprot_C"/>
</dbReference>
<dbReference type="InterPro" id="IPR015943">
    <property type="entry name" value="WD40/YVTN_repeat-like_dom_sf"/>
</dbReference>
<dbReference type="SUPFAM" id="SSF101967">
    <property type="entry name" value="Adhesin YadA, collagen-binding domain"/>
    <property type="match status" value="1"/>
</dbReference>
<comment type="caution">
    <text evidence="1">The sequence shown here is derived from an EMBL/GenBank/DDBJ whole genome shotgun (WGS) entry which is preliminary data.</text>
</comment>
<accession>A0A4Y8JY60</accession>
<sequence>MLLILDSWVNGKMESVSWPRTVMVPGTATVTWADLVDVVPVNTAGYAVPLWMADVIAARDATVTAAAAAETSRVAAATAAASVPTEAELTATMAPVTTQVPPTLRNAVITVNGGTDPRFVEYFGGYMWGGNGSIGDIYRSADEGVTWQLYCNSWPGVGDEAFIGRIVPTSDGEVLVMSAHELRKSSGWANGNAATWSTSKITPNGTGIFNSFGLDGDGTKFIMVEYSATTWADSRYGYISTDSGSTFIRRYDSVLQIGTANTAVSHLHGACYDPISDRFYVGEGHGPGGGIHHSSNNGLTWAVAPGMRMAEDNGNFNAPTVIRSTVDGLVLGSDNGHNGLFGVVREADPMKQVVVQTWNMKTGRAGLVAFATGSWKDPRDNFVYVTFRAEYDDTRPAIAAGTAHSGGLVYEWPTLPSLGGQDSFFTAVRTGPNTMTAYALINGSPTTVRGSIGAPGSVRIWEADTGDVFGGHTTTDTSTAVGLAMVVGGQSVAIGAGAAATGADIVAVGYKTVVTADAGTAIGRLASAGNAGTAVGRGATAVSGAVAVGYGTNSSGTDAVTIGVNAKAVVSSIAIGSGADATGYGNTVALGAGTVVTRASQVAVGDRDVEVQSTTKGFVLASPDGTRYRIRVGNGGALSITVAA</sequence>
<dbReference type="CDD" id="cd12820">
    <property type="entry name" value="LbR_YadA-like"/>
    <property type="match status" value="1"/>
</dbReference>
<name>A0A4Y8JY60_9MICO</name>
<dbReference type="AlphaFoldDB" id="A0A4Y8JY60"/>
<reference evidence="1 2" key="1">
    <citation type="submission" date="2019-03" db="EMBL/GenBank/DDBJ databases">
        <title>Genomics of glacier-inhabiting Cryobacterium strains.</title>
        <authorList>
            <person name="Liu Q."/>
            <person name="Xin Y.-H."/>
        </authorList>
    </citation>
    <scope>NUCLEOTIDE SEQUENCE [LARGE SCALE GENOMIC DNA]</scope>
    <source>
        <strain evidence="1 2">TMT1-51</strain>
    </source>
</reference>
<dbReference type="Gene3D" id="2.150.10.10">
    <property type="entry name" value="Serralysin-like metalloprotease, C-terminal"/>
    <property type="match status" value="1"/>
</dbReference>
<evidence type="ECO:0000313" key="2">
    <source>
        <dbReference type="Proteomes" id="UP000297472"/>
    </source>
</evidence>
<protein>
    <submittedName>
        <fullName evidence="1">Uncharacterized protein</fullName>
    </submittedName>
</protein>
<gene>
    <name evidence="1" type="ORF">E3T49_13415</name>
</gene>
<organism evidence="1 2">
    <name type="scientific">Cryobacterium cryoconiti</name>
    <dbReference type="NCBI Taxonomy" id="1259239"/>
    <lineage>
        <taxon>Bacteria</taxon>
        <taxon>Bacillati</taxon>
        <taxon>Actinomycetota</taxon>
        <taxon>Actinomycetes</taxon>
        <taxon>Micrococcales</taxon>
        <taxon>Microbacteriaceae</taxon>
        <taxon>Cryobacterium</taxon>
    </lineage>
</organism>
<dbReference type="Gene3D" id="2.130.10.10">
    <property type="entry name" value="YVTN repeat-like/Quinoprotein amine dehydrogenase"/>
    <property type="match status" value="1"/>
</dbReference>
<proteinExistence type="predicted"/>
<dbReference type="InterPro" id="IPR036278">
    <property type="entry name" value="Sialidase_sf"/>
</dbReference>
<dbReference type="EMBL" id="SOHA01000039">
    <property type="protein sequence ID" value="TFD27535.1"/>
    <property type="molecule type" value="Genomic_DNA"/>
</dbReference>
<dbReference type="RefSeq" id="WP_134425405.1">
    <property type="nucleotide sequence ID" value="NZ_SOHA01000039.1"/>
</dbReference>
<keyword evidence="2" id="KW-1185">Reference proteome</keyword>
<dbReference type="SUPFAM" id="SSF50939">
    <property type="entry name" value="Sialidases"/>
    <property type="match status" value="1"/>
</dbReference>